<dbReference type="AlphaFoldDB" id="A0A6A4RYR2"/>
<dbReference type="EMBL" id="VEVO01000020">
    <property type="protein sequence ID" value="KAF0025048.1"/>
    <property type="molecule type" value="Genomic_DNA"/>
</dbReference>
<feature type="region of interest" description="Disordered" evidence="1">
    <location>
        <begin position="64"/>
        <end position="83"/>
    </location>
</feature>
<feature type="compositionally biased region" description="Basic and acidic residues" evidence="1">
    <location>
        <begin position="263"/>
        <end position="279"/>
    </location>
</feature>
<organism evidence="2 3">
    <name type="scientific">Scophthalmus maximus</name>
    <name type="common">Turbot</name>
    <name type="synonym">Psetta maxima</name>
    <dbReference type="NCBI Taxonomy" id="52904"/>
    <lineage>
        <taxon>Eukaryota</taxon>
        <taxon>Metazoa</taxon>
        <taxon>Chordata</taxon>
        <taxon>Craniata</taxon>
        <taxon>Vertebrata</taxon>
        <taxon>Euteleostomi</taxon>
        <taxon>Actinopterygii</taxon>
        <taxon>Neopterygii</taxon>
        <taxon>Teleostei</taxon>
        <taxon>Neoteleostei</taxon>
        <taxon>Acanthomorphata</taxon>
        <taxon>Carangaria</taxon>
        <taxon>Pleuronectiformes</taxon>
        <taxon>Pleuronectoidei</taxon>
        <taxon>Scophthalmidae</taxon>
        <taxon>Scophthalmus</taxon>
    </lineage>
</organism>
<dbReference type="Proteomes" id="UP000438429">
    <property type="component" value="Unassembled WGS sequence"/>
</dbReference>
<gene>
    <name evidence="2" type="ORF">F2P81_021929</name>
</gene>
<comment type="caution">
    <text evidence="2">The sequence shown here is derived from an EMBL/GenBank/DDBJ whole genome shotgun (WGS) entry which is preliminary data.</text>
</comment>
<sequence>MSVRKKWMANSIKSIIPEAAACYQQHSEGVLMHCLHARIPHPPHPNSHRNQSCCGLEGDGGGLERSCTEPSETREPFTFTTPKLPPLRRREVECQNGDSSVRDPPSDLRLAEPCGRLNRRKMYLHFLPPPKLKPNGTRDVQLERYTKAHLSGETRGLKELRVMSRKTALIMLTVTVRTDANVSGWTNKKLTLSEIMSALIERARLIAVSSRKRCLFAGYTWLRSDRGQLRKKRRAQEWMRRRRTLRPAEADSVSSNQHLGQRRAAERLHARAQPREERTGASISSPAPRRDMVPRCLRRPPPRHGL</sequence>
<protein>
    <submittedName>
        <fullName evidence="2">Uncharacterized protein</fullName>
    </submittedName>
</protein>
<evidence type="ECO:0000313" key="2">
    <source>
        <dbReference type="EMBL" id="KAF0025048.1"/>
    </source>
</evidence>
<accession>A0A6A4RYR2</accession>
<reference evidence="2 3" key="1">
    <citation type="submission" date="2019-06" db="EMBL/GenBank/DDBJ databases">
        <title>Draft genomes of female and male turbot (Scophthalmus maximus).</title>
        <authorList>
            <person name="Xu H."/>
            <person name="Xu X.-W."/>
            <person name="Shao C."/>
            <person name="Chen S."/>
        </authorList>
    </citation>
    <scope>NUCLEOTIDE SEQUENCE [LARGE SCALE GENOMIC DNA]</scope>
    <source>
        <strain evidence="2">Ysfricsl-2016a</strain>
        <tissue evidence="2">Blood</tissue>
    </source>
</reference>
<evidence type="ECO:0000256" key="1">
    <source>
        <dbReference type="SAM" id="MobiDB-lite"/>
    </source>
</evidence>
<feature type="compositionally biased region" description="Basic residues" evidence="1">
    <location>
        <begin position="296"/>
        <end position="306"/>
    </location>
</feature>
<proteinExistence type="predicted"/>
<feature type="region of interest" description="Disordered" evidence="1">
    <location>
        <begin position="240"/>
        <end position="306"/>
    </location>
</feature>
<evidence type="ECO:0000313" key="3">
    <source>
        <dbReference type="Proteomes" id="UP000438429"/>
    </source>
</evidence>
<name>A0A6A4RYR2_SCOMX</name>